<evidence type="ECO:0000313" key="21">
    <source>
        <dbReference type="Proteomes" id="UP000319619"/>
    </source>
</evidence>
<dbReference type="GO" id="GO:0006811">
    <property type="term" value="P:monoatomic ion transport"/>
    <property type="evidence" value="ECO:0007669"/>
    <property type="project" value="UniProtKB-KW"/>
</dbReference>
<dbReference type="InterPro" id="IPR019554">
    <property type="entry name" value="Soluble_ligand-bd"/>
</dbReference>
<dbReference type="PANTHER" id="PTHR33619">
    <property type="entry name" value="POLYSACCHARIDE EXPORT PROTEIN GFCE-RELATED"/>
    <property type="match status" value="1"/>
</dbReference>
<dbReference type="InterPro" id="IPR003715">
    <property type="entry name" value="Poly_export_N"/>
</dbReference>
<keyword evidence="13" id="KW-0998">Cell outer membrane</keyword>
<evidence type="ECO:0000256" key="11">
    <source>
        <dbReference type="ARBA" id="ARBA00023136"/>
    </source>
</evidence>
<evidence type="ECO:0000256" key="10">
    <source>
        <dbReference type="ARBA" id="ARBA00023114"/>
    </source>
</evidence>
<dbReference type="Gene3D" id="3.10.560.10">
    <property type="entry name" value="Outer membrane lipoprotein wza domain like"/>
    <property type="match status" value="4"/>
</dbReference>
<keyword evidence="7" id="KW-0732">Signal</keyword>
<dbReference type="EMBL" id="NJBN01000006">
    <property type="protein sequence ID" value="TKJ39970.1"/>
    <property type="molecule type" value="Genomic_DNA"/>
</dbReference>
<evidence type="ECO:0000256" key="13">
    <source>
        <dbReference type="ARBA" id="ARBA00023237"/>
    </source>
</evidence>
<dbReference type="GO" id="GO:0015288">
    <property type="term" value="F:porin activity"/>
    <property type="evidence" value="ECO:0007669"/>
    <property type="project" value="UniProtKB-KW"/>
</dbReference>
<keyword evidence="6 16" id="KW-0812">Transmembrane</keyword>
<dbReference type="InterPro" id="IPR049712">
    <property type="entry name" value="Poly_export"/>
</dbReference>
<sequence length="597" mass="66327">MTGINRFQRAGWFLGIILACLVIHPLIGAALQGIFTCNLYTGHGSVFAQQKSRDLFSPLESSSARNVTPMEGPLDDKLRESIPREGQPLEGPIDPESYRLGPGDLLAVYVLGDIEDQLLARISADGLIRISSLGVFDTRNRSFKELREEILSAAEKRYRSGVIEVSLIELRSFKASVGGMVPAPGTYELTAADRVAALLEQAGGFLNPERILEESAPIEAELVIERRGEEAQDLKLPPYSTRRLQLIHRDGSRENVDLLLFLRAGLPEGNPYVSDGDFLLIPPLNPRSGVLGVFGAVNQQCLVEFVEGDNIERALALAGGLADLARLDSVEITRFTGETSEYNTIFVNLNDLRVKGFQLEPDDRIFVRQKQNYHLVHQVELRGEFLKPGFYPITEDSTTLLDVVMKAGGFTPRASLTEAVLTRDTGFDEDDPEFERLLLTQVRDMTPLEYQYFLLKTRELQGQVAADLYALFLEGDSTQNIFLRNGDLLYVPPVSRSVKVIGQVNHPGFISYISGESSKYYVNRAGGYAWNARKGKVRVIKANSGKWLKPGKTLIEEGDTVFVPEKPYVNTWDVVKDVLLILTQSATIYLVITQATK</sequence>
<comment type="similarity">
    <text evidence="2">Belongs to the BexD/CtrA/VexA family.</text>
</comment>
<evidence type="ECO:0000256" key="3">
    <source>
        <dbReference type="ARBA" id="ARBA00022448"/>
    </source>
</evidence>
<feature type="compositionally biased region" description="Basic and acidic residues" evidence="15">
    <location>
        <begin position="74"/>
        <end position="83"/>
    </location>
</feature>
<evidence type="ECO:0000256" key="8">
    <source>
        <dbReference type="ARBA" id="ARBA00023047"/>
    </source>
</evidence>
<feature type="domain" description="SLBB" evidence="19">
    <location>
        <begin position="379"/>
        <end position="491"/>
    </location>
</feature>
<dbReference type="Pfam" id="PF22461">
    <property type="entry name" value="SLBB_2"/>
    <property type="match status" value="1"/>
</dbReference>
<evidence type="ECO:0000256" key="14">
    <source>
        <dbReference type="ARBA" id="ARBA00023288"/>
    </source>
</evidence>
<dbReference type="PROSITE" id="PS51257">
    <property type="entry name" value="PROKAR_LIPOPROTEIN"/>
    <property type="match status" value="1"/>
</dbReference>
<evidence type="ECO:0000259" key="17">
    <source>
        <dbReference type="Pfam" id="PF02563"/>
    </source>
</evidence>
<organism evidence="20 21">
    <name type="scientific">candidate division LCP-89 bacterium B3_LCP</name>
    <dbReference type="NCBI Taxonomy" id="2012998"/>
    <lineage>
        <taxon>Bacteria</taxon>
        <taxon>Pseudomonadati</taxon>
        <taxon>Bacteria division LCP-89</taxon>
    </lineage>
</organism>
<feature type="domain" description="Soluble ligand binding" evidence="18">
    <location>
        <begin position="176"/>
        <end position="208"/>
    </location>
</feature>
<feature type="transmembrane region" description="Helical" evidence="16">
    <location>
        <begin position="12"/>
        <end position="35"/>
    </location>
</feature>
<evidence type="ECO:0000256" key="4">
    <source>
        <dbReference type="ARBA" id="ARBA00022452"/>
    </source>
</evidence>
<dbReference type="Proteomes" id="UP000319619">
    <property type="component" value="Unassembled WGS sequence"/>
</dbReference>
<evidence type="ECO:0000259" key="19">
    <source>
        <dbReference type="Pfam" id="PF22461"/>
    </source>
</evidence>
<dbReference type="GO" id="GO:0046930">
    <property type="term" value="C:pore complex"/>
    <property type="evidence" value="ECO:0007669"/>
    <property type="project" value="UniProtKB-KW"/>
</dbReference>
<reference evidence="20 21" key="1">
    <citation type="submission" date="2017-06" db="EMBL/GenBank/DDBJ databases">
        <title>Novel microbial phyla capable of carbon fixation and sulfur reduction in deep-sea sediments.</title>
        <authorList>
            <person name="Huang J."/>
            <person name="Baker B."/>
            <person name="Wang Y."/>
        </authorList>
    </citation>
    <scope>NUCLEOTIDE SEQUENCE [LARGE SCALE GENOMIC DNA]</scope>
    <source>
        <strain evidence="20">B3_LCP</strain>
    </source>
</reference>
<evidence type="ECO:0000256" key="12">
    <source>
        <dbReference type="ARBA" id="ARBA00023139"/>
    </source>
</evidence>
<keyword evidence="10" id="KW-0626">Porin</keyword>
<keyword evidence="11 16" id="KW-0472">Membrane</keyword>
<dbReference type="InterPro" id="IPR054765">
    <property type="entry name" value="SLBB_dom"/>
</dbReference>
<evidence type="ECO:0008006" key="22">
    <source>
        <dbReference type="Google" id="ProtNLM"/>
    </source>
</evidence>
<dbReference type="GO" id="GO:0009279">
    <property type="term" value="C:cell outer membrane"/>
    <property type="evidence" value="ECO:0007669"/>
    <property type="project" value="UniProtKB-SubCell"/>
</dbReference>
<keyword evidence="9" id="KW-0406">Ion transport</keyword>
<evidence type="ECO:0000256" key="16">
    <source>
        <dbReference type="SAM" id="Phobius"/>
    </source>
</evidence>
<evidence type="ECO:0000256" key="9">
    <source>
        <dbReference type="ARBA" id="ARBA00023065"/>
    </source>
</evidence>
<proteinExistence type="inferred from homology"/>
<feature type="domain" description="Soluble ligand binding" evidence="18">
    <location>
        <begin position="293"/>
        <end position="340"/>
    </location>
</feature>
<dbReference type="Pfam" id="PF02563">
    <property type="entry name" value="Poly_export"/>
    <property type="match status" value="1"/>
</dbReference>
<feature type="region of interest" description="Disordered" evidence="15">
    <location>
        <begin position="59"/>
        <end position="94"/>
    </location>
</feature>
<keyword evidence="8" id="KW-0625">Polysaccharide transport</keyword>
<evidence type="ECO:0000256" key="2">
    <source>
        <dbReference type="ARBA" id="ARBA00009450"/>
    </source>
</evidence>
<evidence type="ECO:0000256" key="15">
    <source>
        <dbReference type="SAM" id="MobiDB-lite"/>
    </source>
</evidence>
<keyword evidence="3" id="KW-0813">Transport</keyword>
<keyword evidence="4" id="KW-1134">Transmembrane beta strand</keyword>
<protein>
    <recommendedName>
        <fullName evidence="22">Soluble ligand binding domain-containing protein</fullName>
    </recommendedName>
</protein>
<feature type="domain" description="Polysaccharide export protein N-terminal" evidence="17">
    <location>
        <begin position="95"/>
        <end position="166"/>
    </location>
</feature>
<dbReference type="GO" id="GO:0015159">
    <property type="term" value="F:polysaccharide transmembrane transporter activity"/>
    <property type="evidence" value="ECO:0007669"/>
    <property type="project" value="InterPro"/>
</dbReference>
<comment type="subcellular location">
    <subcellularLocation>
        <location evidence="1">Cell outer membrane</location>
        <topology evidence="1">Multi-pass membrane protein</topology>
    </subcellularLocation>
</comment>
<accession>A0A532UYG0</accession>
<keyword evidence="14" id="KW-0449">Lipoprotein</keyword>
<evidence type="ECO:0000313" key="20">
    <source>
        <dbReference type="EMBL" id="TKJ39970.1"/>
    </source>
</evidence>
<dbReference type="Pfam" id="PF10531">
    <property type="entry name" value="SLBB"/>
    <property type="match status" value="2"/>
</dbReference>
<dbReference type="PANTHER" id="PTHR33619:SF3">
    <property type="entry name" value="POLYSACCHARIDE EXPORT PROTEIN GFCE-RELATED"/>
    <property type="match status" value="1"/>
</dbReference>
<name>A0A532UYG0_UNCL8</name>
<evidence type="ECO:0000256" key="5">
    <source>
        <dbReference type="ARBA" id="ARBA00022597"/>
    </source>
</evidence>
<comment type="caution">
    <text evidence="20">The sequence shown here is derived from an EMBL/GenBank/DDBJ whole genome shotgun (WGS) entry which is preliminary data.</text>
</comment>
<evidence type="ECO:0000256" key="7">
    <source>
        <dbReference type="ARBA" id="ARBA00022729"/>
    </source>
</evidence>
<keyword evidence="16" id="KW-1133">Transmembrane helix</keyword>
<keyword evidence="5" id="KW-0762">Sugar transport</keyword>
<evidence type="ECO:0000256" key="1">
    <source>
        <dbReference type="ARBA" id="ARBA00004571"/>
    </source>
</evidence>
<keyword evidence="12" id="KW-0564">Palmitate</keyword>
<evidence type="ECO:0000259" key="18">
    <source>
        <dbReference type="Pfam" id="PF10531"/>
    </source>
</evidence>
<evidence type="ECO:0000256" key="6">
    <source>
        <dbReference type="ARBA" id="ARBA00022692"/>
    </source>
</evidence>
<gene>
    <name evidence="20" type="ORF">CEE37_09545</name>
</gene>
<dbReference type="AlphaFoldDB" id="A0A532UYG0"/>